<name>A0A2A2AYY5_9BURK</name>
<sequence length="131" mass="15009">MTLQIEFTWLVGLLLTFFGAAAGIGKLLLGQHQRHQDRRFNELERGNHKLQTDLAKRLDSIETASHSQAERVHQLERDLLRFQAELPMQYVRREDYIRGQSTIEAKLDSLAGKLEIYQLRAVAHGGQTNAD</sequence>
<dbReference type="AlphaFoldDB" id="A0A2A2AYY5"/>
<evidence type="ECO:0000313" key="3">
    <source>
        <dbReference type="Proteomes" id="UP000218439"/>
    </source>
</evidence>
<protein>
    <submittedName>
        <fullName evidence="2">Uncharacterized protein</fullName>
    </submittedName>
</protein>
<gene>
    <name evidence="2" type="ORF">CK621_02850</name>
</gene>
<evidence type="ECO:0000313" key="2">
    <source>
        <dbReference type="EMBL" id="PAT43790.1"/>
    </source>
</evidence>
<dbReference type="EMBL" id="NSJE01000003">
    <property type="protein sequence ID" value="PAT43790.1"/>
    <property type="molecule type" value="Genomic_DNA"/>
</dbReference>
<keyword evidence="1" id="KW-0472">Membrane</keyword>
<accession>A0A2A2AYY5</accession>
<keyword evidence="1" id="KW-0812">Transmembrane</keyword>
<proteinExistence type="predicted"/>
<feature type="transmembrane region" description="Helical" evidence="1">
    <location>
        <begin position="6"/>
        <end position="29"/>
    </location>
</feature>
<organism evidence="2 3">
    <name type="scientific">Vandammella animalimorsus</name>
    <dbReference type="NCBI Taxonomy" id="2029117"/>
    <lineage>
        <taxon>Bacteria</taxon>
        <taxon>Pseudomonadati</taxon>
        <taxon>Pseudomonadota</taxon>
        <taxon>Betaproteobacteria</taxon>
        <taxon>Burkholderiales</taxon>
        <taxon>Comamonadaceae</taxon>
        <taxon>Vandammella</taxon>
    </lineage>
</organism>
<evidence type="ECO:0000256" key="1">
    <source>
        <dbReference type="SAM" id="Phobius"/>
    </source>
</evidence>
<dbReference type="RefSeq" id="WP_095551192.1">
    <property type="nucleotide sequence ID" value="NZ_NSJE01000003.1"/>
</dbReference>
<keyword evidence="1" id="KW-1133">Transmembrane helix</keyword>
<comment type="caution">
    <text evidence="2">The sequence shown here is derived from an EMBL/GenBank/DDBJ whole genome shotgun (WGS) entry which is preliminary data.</text>
</comment>
<reference evidence="2 3" key="1">
    <citation type="submission" date="2017-08" db="EMBL/GenBank/DDBJ databases">
        <title>WGS of Clinical strains of the CDC Group NO-1 linked to zoonotic infections in humans.</title>
        <authorList>
            <person name="Bernier A.-M."/>
            <person name="Bernard K."/>
        </authorList>
    </citation>
    <scope>NUCLEOTIDE SEQUENCE [LARGE SCALE GENOMIC DNA]</scope>
    <source>
        <strain evidence="2 3">NML120219</strain>
    </source>
</reference>
<dbReference type="Proteomes" id="UP000218439">
    <property type="component" value="Unassembled WGS sequence"/>
</dbReference>